<evidence type="ECO:0000256" key="1">
    <source>
        <dbReference type="SAM" id="SignalP"/>
    </source>
</evidence>
<evidence type="ECO:0000313" key="2">
    <source>
        <dbReference type="EMBL" id="GFZ06018.1"/>
    </source>
</evidence>
<proteinExistence type="predicted"/>
<accession>A0A7J0G5E6</accession>
<keyword evidence="3" id="KW-1185">Reference proteome</keyword>
<name>A0A7J0G5E6_9ERIC</name>
<dbReference type="Proteomes" id="UP000585474">
    <property type="component" value="Unassembled WGS sequence"/>
</dbReference>
<comment type="caution">
    <text evidence="2">The sequence shown here is derived from an EMBL/GenBank/DDBJ whole genome shotgun (WGS) entry which is preliminary data.</text>
</comment>
<feature type="signal peptide" evidence="1">
    <location>
        <begin position="1"/>
        <end position="23"/>
    </location>
</feature>
<keyword evidence="1" id="KW-0732">Signal</keyword>
<dbReference type="AlphaFoldDB" id="A0A7J0G5E6"/>
<dbReference type="EMBL" id="BJWL01000018">
    <property type="protein sequence ID" value="GFZ06018.1"/>
    <property type="molecule type" value="Genomic_DNA"/>
</dbReference>
<protein>
    <submittedName>
        <fullName evidence="2">Late embryogenesis abundant protein-related</fullName>
    </submittedName>
</protein>
<feature type="chain" id="PRO_5029863280" evidence="1">
    <location>
        <begin position="24"/>
        <end position="112"/>
    </location>
</feature>
<evidence type="ECO:0000313" key="3">
    <source>
        <dbReference type="Proteomes" id="UP000585474"/>
    </source>
</evidence>
<reference evidence="2 3" key="1">
    <citation type="submission" date="2019-07" db="EMBL/GenBank/DDBJ databases">
        <title>De Novo Assembly of kiwifruit Actinidia rufa.</title>
        <authorList>
            <person name="Sugita-Konishi S."/>
            <person name="Sato K."/>
            <person name="Mori E."/>
            <person name="Abe Y."/>
            <person name="Kisaki G."/>
            <person name="Hamano K."/>
            <person name="Suezawa K."/>
            <person name="Otani M."/>
            <person name="Fukuda T."/>
            <person name="Manabe T."/>
            <person name="Gomi K."/>
            <person name="Tabuchi M."/>
            <person name="Akimitsu K."/>
            <person name="Kataoka I."/>
        </authorList>
    </citation>
    <scope>NUCLEOTIDE SEQUENCE [LARGE SCALE GENOMIC DNA]</scope>
    <source>
        <strain evidence="3">cv. Fuchu</strain>
    </source>
</reference>
<gene>
    <name evidence="2" type="ORF">Acr_18g0001880</name>
</gene>
<organism evidence="2 3">
    <name type="scientific">Actinidia rufa</name>
    <dbReference type="NCBI Taxonomy" id="165716"/>
    <lineage>
        <taxon>Eukaryota</taxon>
        <taxon>Viridiplantae</taxon>
        <taxon>Streptophyta</taxon>
        <taxon>Embryophyta</taxon>
        <taxon>Tracheophyta</taxon>
        <taxon>Spermatophyta</taxon>
        <taxon>Magnoliopsida</taxon>
        <taxon>eudicotyledons</taxon>
        <taxon>Gunneridae</taxon>
        <taxon>Pentapetalae</taxon>
        <taxon>asterids</taxon>
        <taxon>Ericales</taxon>
        <taxon>Actinidiaceae</taxon>
        <taxon>Actinidia</taxon>
    </lineage>
</organism>
<sequence>MATTATLTLKTLATSTVTRLVLAVRVMVTGGSAWDRHVEPSVTGTEMGVPLKDMSRRSIASSHVDVGLEATRKEFVVSDTDSDGLHPSKVSGQVRISLSDEVGVDVEVGVRD</sequence>